<dbReference type="Pfam" id="PF13814">
    <property type="entry name" value="Replic_Relax"/>
    <property type="match status" value="1"/>
</dbReference>
<protein>
    <submittedName>
        <fullName evidence="1">Replication-relaxation family protein</fullName>
    </submittedName>
</protein>
<reference evidence="2" key="1">
    <citation type="journal article" date="2019" name="Int. J. Syst. Evol. Microbiol.">
        <title>The Global Catalogue of Microorganisms (GCM) 10K type strain sequencing project: providing services to taxonomists for standard genome sequencing and annotation.</title>
        <authorList>
            <consortium name="The Broad Institute Genomics Platform"/>
            <consortium name="The Broad Institute Genome Sequencing Center for Infectious Disease"/>
            <person name="Wu L."/>
            <person name="Ma J."/>
        </authorList>
    </citation>
    <scope>NUCLEOTIDE SEQUENCE [LARGE SCALE GENOMIC DNA]</scope>
    <source>
        <strain evidence="2">S1</strain>
    </source>
</reference>
<gene>
    <name evidence="1" type="ORF">ACFQ4Y_16365</name>
</gene>
<comment type="caution">
    <text evidence="1">The sequence shown here is derived from an EMBL/GenBank/DDBJ whole genome shotgun (WGS) entry which is preliminary data.</text>
</comment>
<proteinExistence type="predicted"/>
<accession>A0ABW4CFA9</accession>
<dbReference type="Proteomes" id="UP001597282">
    <property type="component" value="Unassembled WGS sequence"/>
</dbReference>
<organism evidence="1 2">
    <name type="scientific">Kroppenstedtia sanguinis</name>
    <dbReference type="NCBI Taxonomy" id="1380684"/>
    <lineage>
        <taxon>Bacteria</taxon>
        <taxon>Bacillati</taxon>
        <taxon>Bacillota</taxon>
        <taxon>Bacilli</taxon>
        <taxon>Bacillales</taxon>
        <taxon>Thermoactinomycetaceae</taxon>
        <taxon>Kroppenstedtia</taxon>
    </lineage>
</organism>
<name>A0ABW4CFA9_9BACL</name>
<keyword evidence="2" id="KW-1185">Reference proteome</keyword>
<evidence type="ECO:0000313" key="2">
    <source>
        <dbReference type="Proteomes" id="UP001597282"/>
    </source>
</evidence>
<evidence type="ECO:0000313" key="1">
    <source>
        <dbReference type="EMBL" id="MFD1428475.1"/>
    </source>
</evidence>
<dbReference type="RefSeq" id="WP_380167415.1">
    <property type="nucleotide sequence ID" value="NZ_JBHTNU010000025.1"/>
</dbReference>
<sequence length="287" mass="33314">MQVRDIVMHPYLKRKEELLGVIYKLRMVAADQLATVMGVSSKYVQMLKSSLNKEGDMVVSHYSRRRGARRLPFPPEYKSGPRMYALGPSGKAVVEAILDQPVYLKKHTGRQAVHYFGVNDLLVRTLTGLIEQESQGQEDHPMARVRAWERLQWLNSREAVEILEMAWAPILEDQKKKDQKEFRTDWIHPDGRIIIDGKAYWLEYDNMTEQIRNPEGTGRATTIEDKMARYLFSMSPIQNTDPVIWITPSPLRRDNMKKVYEEIKEENSEMPEMIFCSPGEEQSILLS</sequence>
<dbReference type="InterPro" id="IPR025855">
    <property type="entry name" value="Replic_Relax"/>
</dbReference>
<dbReference type="EMBL" id="JBHTNU010000025">
    <property type="protein sequence ID" value="MFD1428475.1"/>
    <property type="molecule type" value="Genomic_DNA"/>
</dbReference>